<comment type="caution">
    <text evidence="2">The sequence shown here is derived from an EMBL/GenBank/DDBJ whole genome shotgun (WGS) entry which is preliminary data.</text>
</comment>
<evidence type="ECO:0000313" key="3">
    <source>
        <dbReference type="Proteomes" id="UP000799444"/>
    </source>
</evidence>
<sequence>MPVSFQYKALASPRGIRVLALHPGTQNDIFCDLIQIDLDDKPKPNFEALSYVWGVSSSRFHINCSGQRIPITDNCHSALLHLRRKRNARFLWIDSICIDQTNIEERNAQISIMGDIFRAASKVIVWLGPGNSFTALALWHLKLCGRVQRLTRCNKHAEALSTKMIDLLDRQYPKSHGRVYQHLAALDNLIANQYFNRIWTVQEVAFAQTCSVVCGHSNISWKSFAQASLCLISRIPITNTVRSAHRFTGFIMHWMLWNRFRAGANNLLKSKDFIDDCDVHDILEFAIVQEATDPKDKLFALYAVFDRLKLDICKPDYSKTEIQIFCEATAALVKQTGSLKLLCRLPLQKRRPDLPSWVLDWSHYDSKAWTLNLTTYHATKISRCTPHVSEDFKSLTIDGVPISHVGKCVPGRLEKWRDYPLDKQPEDEWRSLYRTLHYIKVIQEWIKMTVPSTAWTVQSQDDMFLVWGRFFETVEEVGRGIIFQDVDKLALRIQFFKLMCANISPDENNLEWLRSEARLDGRYYKDARDNLVMKPFFDDLTVHIFSVIKEVDLFMELFQAISGGMKDFAVFTDLDGRIGVAFDVIEEEDLIVLFEGATCPFAIRKCGQSWQIIAPCYIHGVMAGQLWEGAGSSLQCFSIV</sequence>
<evidence type="ECO:0000259" key="1">
    <source>
        <dbReference type="Pfam" id="PF06985"/>
    </source>
</evidence>
<evidence type="ECO:0000313" key="2">
    <source>
        <dbReference type="EMBL" id="KAF2731209.1"/>
    </source>
</evidence>
<dbReference type="EMBL" id="ML996200">
    <property type="protein sequence ID" value="KAF2731209.1"/>
    <property type="molecule type" value="Genomic_DNA"/>
</dbReference>
<protein>
    <submittedName>
        <fullName evidence="2">HET-domain-containing protein</fullName>
    </submittedName>
</protein>
<accession>A0A9P4QUA6</accession>
<gene>
    <name evidence="2" type="ORF">EJ04DRAFT_514719</name>
</gene>
<proteinExistence type="predicted"/>
<dbReference type="InterPro" id="IPR010730">
    <property type="entry name" value="HET"/>
</dbReference>
<dbReference type="InterPro" id="IPR052895">
    <property type="entry name" value="HetReg/Transcr_Mod"/>
</dbReference>
<dbReference type="PANTHER" id="PTHR24148">
    <property type="entry name" value="ANKYRIN REPEAT DOMAIN-CONTAINING PROTEIN 39 HOMOLOG-RELATED"/>
    <property type="match status" value="1"/>
</dbReference>
<name>A0A9P4QUA6_9PLEO</name>
<dbReference type="OrthoDB" id="194358at2759"/>
<organism evidence="2 3">
    <name type="scientific">Polyplosphaeria fusca</name>
    <dbReference type="NCBI Taxonomy" id="682080"/>
    <lineage>
        <taxon>Eukaryota</taxon>
        <taxon>Fungi</taxon>
        <taxon>Dikarya</taxon>
        <taxon>Ascomycota</taxon>
        <taxon>Pezizomycotina</taxon>
        <taxon>Dothideomycetes</taxon>
        <taxon>Pleosporomycetidae</taxon>
        <taxon>Pleosporales</taxon>
        <taxon>Tetraplosphaeriaceae</taxon>
        <taxon>Polyplosphaeria</taxon>
    </lineage>
</organism>
<dbReference type="Pfam" id="PF06985">
    <property type="entry name" value="HET"/>
    <property type="match status" value="1"/>
</dbReference>
<reference evidence="2" key="1">
    <citation type="journal article" date="2020" name="Stud. Mycol.">
        <title>101 Dothideomycetes genomes: a test case for predicting lifestyles and emergence of pathogens.</title>
        <authorList>
            <person name="Haridas S."/>
            <person name="Albert R."/>
            <person name="Binder M."/>
            <person name="Bloem J."/>
            <person name="Labutti K."/>
            <person name="Salamov A."/>
            <person name="Andreopoulos B."/>
            <person name="Baker S."/>
            <person name="Barry K."/>
            <person name="Bills G."/>
            <person name="Bluhm B."/>
            <person name="Cannon C."/>
            <person name="Castanera R."/>
            <person name="Culley D."/>
            <person name="Daum C."/>
            <person name="Ezra D."/>
            <person name="Gonzalez J."/>
            <person name="Henrissat B."/>
            <person name="Kuo A."/>
            <person name="Liang C."/>
            <person name="Lipzen A."/>
            <person name="Lutzoni F."/>
            <person name="Magnuson J."/>
            <person name="Mondo S."/>
            <person name="Nolan M."/>
            <person name="Ohm R."/>
            <person name="Pangilinan J."/>
            <person name="Park H.-J."/>
            <person name="Ramirez L."/>
            <person name="Alfaro M."/>
            <person name="Sun H."/>
            <person name="Tritt A."/>
            <person name="Yoshinaga Y."/>
            <person name="Zwiers L.-H."/>
            <person name="Turgeon B."/>
            <person name="Goodwin S."/>
            <person name="Spatafora J."/>
            <person name="Crous P."/>
            <person name="Grigoriev I."/>
        </authorList>
    </citation>
    <scope>NUCLEOTIDE SEQUENCE</scope>
    <source>
        <strain evidence="2">CBS 125425</strain>
    </source>
</reference>
<dbReference type="AlphaFoldDB" id="A0A9P4QUA6"/>
<dbReference type="PANTHER" id="PTHR24148:SF64">
    <property type="entry name" value="HETEROKARYON INCOMPATIBILITY DOMAIN-CONTAINING PROTEIN"/>
    <property type="match status" value="1"/>
</dbReference>
<feature type="domain" description="Heterokaryon incompatibility" evidence="1">
    <location>
        <begin position="46"/>
        <end position="203"/>
    </location>
</feature>
<dbReference type="Proteomes" id="UP000799444">
    <property type="component" value="Unassembled WGS sequence"/>
</dbReference>
<keyword evidence="3" id="KW-1185">Reference proteome</keyword>